<evidence type="ECO:0000256" key="6">
    <source>
        <dbReference type="SAM" id="Phobius"/>
    </source>
</evidence>
<dbReference type="Proteomes" id="UP000094043">
    <property type="component" value="Chromosome 2"/>
</dbReference>
<dbReference type="GeneID" id="91085668"/>
<gene>
    <name evidence="8" type="ORF">L203_101455</name>
</gene>
<feature type="domain" description="Integral membrane bound transporter" evidence="7">
    <location>
        <begin position="903"/>
        <end position="1026"/>
    </location>
</feature>
<evidence type="ECO:0000256" key="4">
    <source>
        <dbReference type="ARBA" id="ARBA00023136"/>
    </source>
</evidence>
<evidence type="ECO:0000256" key="5">
    <source>
        <dbReference type="SAM" id="MobiDB-lite"/>
    </source>
</evidence>
<dbReference type="GO" id="GO:0016020">
    <property type="term" value="C:membrane"/>
    <property type="evidence" value="ECO:0007669"/>
    <property type="project" value="UniProtKB-SubCell"/>
</dbReference>
<organism evidence="8 9">
    <name type="scientific">Cryptococcus depauperatus CBS 7841</name>
    <dbReference type="NCBI Taxonomy" id="1295531"/>
    <lineage>
        <taxon>Eukaryota</taxon>
        <taxon>Fungi</taxon>
        <taxon>Dikarya</taxon>
        <taxon>Basidiomycota</taxon>
        <taxon>Agaricomycotina</taxon>
        <taxon>Tremellomycetes</taxon>
        <taxon>Tremellales</taxon>
        <taxon>Cryptococcaceae</taxon>
        <taxon>Cryptococcus</taxon>
    </lineage>
</organism>
<feature type="transmembrane region" description="Helical" evidence="6">
    <location>
        <begin position="345"/>
        <end position="364"/>
    </location>
</feature>
<reference evidence="8" key="1">
    <citation type="submission" date="2016-06" db="EMBL/GenBank/DDBJ databases">
        <authorList>
            <person name="Cuomo C."/>
            <person name="Litvintseva A."/>
            <person name="Heitman J."/>
            <person name="Chen Y."/>
            <person name="Sun S."/>
            <person name="Springer D."/>
            <person name="Dromer F."/>
            <person name="Young S."/>
            <person name="Zeng Q."/>
            <person name="Chapman S."/>
            <person name="Gujja S."/>
            <person name="Saif S."/>
            <person name="Birren B."/>
        </authorList>
    </citation>
    <scope>NUCLEOTIDE SEQUENCE</scope>
    <source>
        <strain evidence="8">CBS 7841</strain>
    </source>
</reference>
<evidence type="ECO:0000256" key="3">
    <source>
        <dbReference type="ARBA" id="ARBA00022989"/>
    </source>
</evidence>
<keyword evidence="3 6" id="KW-1133">Transmembrane helix</keyword>
<accession>A0AAJ8JQ15</accession>
<feature type="transmembrane region" description="Helical" evidence="6">
    <location>
        <begin position="384"/>
        <end position="404"/>
    </location>
</feature>
<feature type="compositionally biased region" description="Basic and acidic residues" evidence="5">
    <location>
        <begin position="110"/>
        <end position="136"/>
    </location>
</feature>
<feature type="transmembrane region" description="Helical" evidence="6">
    <location>
        <begin position="317"/>
        <end position="333"/>
    </location>
</feature>
<dbReference type="InterPro" id="IPR052430">
    <property type="entry name" value="IVT-Associated"/>
</dbReference>
<evidence type="ECO:0000256" key="1">
    <source>
        <dbReference type="ARBA" id="ARBA00004141"/>
    </source>
</evidence>
<feature type="region of interest" description="Disordered" evidence="5">
    <location>
        <begin position="1"/>
        <end position="156"/>
    </location>
</feature>
<dbReference type="InterPro" id="IPR049453">
    <property type="entry name" value="Memb_transporter_dom"/>
</dbReference>
<evidence type="ECO:0000256" key="2">
    <source>
        <dbReference type="ARBA" id="ARBA00022692"/>
    </source>
</evidence>
<feature type="transmembrane region" description="Helical" evidence="6">
    <location>
        <begin position="925"/>
        <end position="947"/>
    </location>
</feature>
<evidence type="ECO:0000259" key="7">
    <source>
        <dbReference type="Pfam" id="PF13515"/>
    </source>
</evidence>
<feature type="transmembrane region" description="Helical" evidence="6">
    <location>
        <begin position="440"/>
        <end position="463"/>
    </location>
</feature>
<keyword evidence="4 6" id="KW-0472">Membrane</keyword>
<comment type="subcellular location">
    <subcellularLocation>
        <location evidence="1">Membrane</location>
        <topology evidence="1">Multi-pass membrane protein</topology>
    </subcellularLocation>
</comment>
<evidence type="ECO:0000313" key="9">
    <source>
        <dbReference type="Proteomes" id="UP000094043"/>
    </source>
</evidence>
<dbReference type="EMBL" id="CP143785">
    <property type="protein sequence ID" value="WVN86292.1"/>
    <property type="molecule type" value="Genomic_DNA"/>
</dbReference>
<protein>
    <recommendedName>
        <fullName evidence="7">Integral membrane bound transporter domain-containing protein</fullName>
    </recommendedName>
</protein>
<dbReference type="RefSeq" id="XP_066066992.1">
    <property type="nucleotide sequence ID" value="XM_066210895.1"/>
</dbReference>
<feature type="compositionally biased region" description="Polar residues" evidence="5">
    <location>
        <begin position="84"/>
        <end position="105"/>
    </location>
</feature>
<evidence type="ECO:0000313" key="8">
    <source>
        <dbReference type="EMBL" id="WVN86292.1"/>
    </source>
</evidence>
<proteinExistence type="predicted"/>
<reference evidence="8" key="3">
    <citation type="submission" date="2024-01" db="EMBL/GenBank/DDBJ databases">
        <authorList>
            <person name="Coelho M.A."/>
            <person name="David-Palma M."/>
            <person name="Shea T."/>
            <person name="Sun S."/>
            <person name="Cuomo C.A."/>
            <person name="Heitman J."/>
        </authorList>
    </citation>
    <scope>NUCLEOTIDE SEQUENCE</scope>
    <source>
        <strain evidence="8">CBS 7841</strain>
    </source>
</reference>
<keyword evidence="9" id="KW-1185">Reference proteome</keyword>
<reference evidence="8" key="2">
    <citation type="journal article" date="2022" name="Elife">
        <title>Obligate sexual reproduction of a homothallic fungus closely related to the Cryptococcus pathogenic species complex.</title>
        <authorList>
            <person name="Passer A.R."/>
            <person name="Clancey S.A."/>
            <person name="Shea T."/>
            <person name="David-Palma M."/>
            <person name="Averette A.F."/>
            <person name="Boekhout T."/>
            <person name="Porcel B.M."/>
            <person name="Nowrousian M."/>
            <person name="Cuomo C.A."/>
            <person name="Sun S."/>
            <person name="Heitman J."/>
            <person name="Coelho M.A."/>
        </authorList>
    </citation>
    <scope>NUCLEOTIDE SEQUENCE</scope>
    <source>
        <strain evidence="8">CBS 7841</strain>
    </source>
</reference>
<dbReference type="PANTHER" id="PTHR47804">
    <property type="entry name" value="60S RIBOSOMAL PROTEIN L19"/>
    <property type="match status" value="1"/>
</dbReference>
<dbReference type="PANTHER" id="PTHR47804:SF1">
    <property type="entry name" value="DUF2421 DOMAIN-CONTAINING PROTEIN"/>
    <property type="match status" value="1"/>
</dbReference>
<sequence>MQSQRHNYPEAGQSSATSIPRPSSTSPRQTPQHFEQSPNETARTIQSTYSSLPFSYGSPSGSSAPKDRQYGGGPSFRYRDRRNQAGNSPSPSAKTGANLSLSHGSSLMGERSDELGNWRALHEVSGEDAKEDESNKSKISISRLPSLPTPGGRSPRLMFVQSSPTATRALEIDRTPLFTRDSTGMLDQLSSSPSPLERDLTNYPFVAPGDQSTPRAVGQVLPSSDPTETLPVEDHLDTTAVNHASPVTVPVSTSPRKVVSQSFWQRNWPPSLVIVNILKCSLAYLIASLFTFVPALASVLSTQSETDAHGRTNAKPAYSAHMVATIVVYFNPAKSLGNMLLSTRYCFVLALISIVISLLSQLTLQIFDHYSPSHGKSWDWVSEMGDWVVCLLWIGGTMGVLAWSKLWVGNPSFNSGCSMAAMIIYNVVIKEGALPKLLEIILIVLTGVCITNIICFIVFPVSATMKLQASISKSLKSFSTLLDLLTSTFLLEKNTIKENKTTVKDAVRDHSAAFKTLQKDLTEAKHERVLDGRIRGRRLHLYNAAITSLGRLAQHLSGLRSSTRLQEALIRAKQEGKISLDFDTLDGTSKLSVSAVGLEDEQGRAKKGFGTPEDDINTSVKLFMKFREIAGAQMGALNNHCDQALEAVQALSKSEQTTSIDLSSIRSSLVLSLKDFSRYSSRAIKRVYAGPRRKGGVYLKRRHEERTSFNDNDIISSSDEDEVNHIRDETYVNGGDKQEEDLLNQKQLNDGPNETVFWIYFFLFTFEEFAREIVFLIDTMDEIVTAENVTAWEHLKSVMLRKRNKTEKRSEYLYKQLQNIVPIDPSQLQPPLYPKNTRNSIGPVIVPELDSLSWIGKTKQVFWAVGERLRQPDARYAIKTGLGGAILAAPAYTEVGRPIFLRYRGEWALIAYFATMSQTIGQTNLLSIARILGTLIGAGVAVLFTNLFPDNNIALPILGFLFSIPCFYVITQMPDYMNAGRFVLLTYNLTCLYAYNTRSRGDTTVEVIAFRRATSVIVGLLWAALVSRYWWPFTARRELRMGLSDFCLDLSYLYSKLVTAYSRGAEDSHSNSDGADIADEEEPLLSSDAIGHPHLSDSVRQFMAMEVHLQSQLSSLKSLLTHTKNEPRLKGPFAYDYYKEVLLSCERMLDKLHSMRCVTTRDEWDNGIRQSFIIPVNKERKAMAGNVILYFYTLSAGFRLRTPVPPYLPPAEEARQNLVAAIRSLDVVKRKSVRGGGRHLLYFAYALAMQEVIAELEYLGAMMQDAFGVISHGSAEDFEELFEEAPKDSIKDGRRERS</sequence>
<keyword evidence="2 6" id="KW-0812">Transmembrane</keyword>
<feature type="transmembrane region" description="Helical" evidence="6">
    <location>
        <begin position="272"/>
        <end position="297"/>
    </location>
</feature>
<dbReference type="KEGG" id="cdep:91085668"/>
<feature type="transmembrane region" description="Helical" evidence="6">
    <location>
        <begin position="978"/>
        <end position="996"/>
    </location>
</feature>
<feature type="transmembrane region" description="Helical" evidence="6">
    <location>
        <begin position="953"/>
        <end position="971"/>
    </location>
</feature>
<name>A0AAJ8JQ15_9TREE</name>
<feature type="compositionally biased region" description="Low complexity" evidence="5">
    <location>
        <begin position="13"/>
        <end position="32"/>
    </location>
</feature>
<feature type="compositionally biased region" description="Polar residues" evidence="5">
    <location>
        <begin position="33"/>
        <end position="63"/>
    </location>
</feature>
<dbReference type="Pfam" id="PF13515">
    <property type="entry name" value="FUSC_2"/>
    <property type="match status" value="1"/>
</dbReference>
<feature type="transmembrane region" description="Helical" evidence="6">
    <location>
        <begin position="1008"/>
        <end position="1031"/>
    </location>
</feature>